<sequence length="290" mass="32632">MSLDMKGDIDEHPLASLNDPLQSQILSTFCDGKSMSTFFIVLRGNQIHRPFAFDVLRDALVDRYKNLARTGVLSKNMEVRDCLDVIREDIRTCGIIDSDDGTLVCDDDEYSDVVAKVSQWCAIVDYFDSMKSRSDFVLWAGPIQTQGFGKIESASVSSPFWTVTALDYFYQELELNNHYLTHPSTNGLPSSLVDSPFGMLKVDTEGDVERLGRVQYSLSSDPDSGSRFALVPSQQEYEPTFCFALPSGSSSSYKHTLALFWEGEDDIDFEYSLRRIGENVIRLLSRLELS</sequence>
<dbReference type="EMBL" id="HBKQ01027217">
    <property type="protein sequence ID" value="CAE2245298.1"/>
    <property type="molecule type" value="Transcribed_RNA"/>
</dbReference>
<evidence type="ECO:0000313" key="1">
    <source>
        <dbReference type="EMBL" id="CAE2245298.1"/>
    </source>
</evidence>
<proteinExistence type="predicted"/>
<organism evidence="1">
    <name type="scientific">Odontella aurita</name>
    <dbReference type="NCBI Taxonomy" id="265563"/>
    <lineage>
        <taxon>Eukaryota</taxon>
        <taxon>Sar</taxon>
        <taxon>Stramenopiles</taxon>
        <taxon>Ochrophyta</taxon>
        <taxon>Bacillariophyta</taxon>
        <taxon>Mediophyceae</taxon>
        <taxon>Biddulphiophycidae</taxon>
        <taxon>Eupodiscales</taxon>
        <taxon>Odontellaceae</taxon>
        <taxon>Odontella</taxon>
    </lineage>
</organism>
<accession>A0A7S4MVZ8</accession>
<name>A0A7S4MVZ8_9STRA</name>
<gene>
    <name evidence="1" type="ORF">OAUR00152_LOCUS18430</name>
</gene>
<protein>
    <submittedName>
        <fullName evidence="1">Uncharacterized protein</fullName>
    </submittedName>
</protein>
<dbReference type="AlphaFoldDB" id="A0A7S4MVZ8"/>
<reference evidence="1" key="1">
    <citation type="submission" date="2021-01" db="EMBL/GenBank/DDBJ databases">
        <authorList>
            <person name="Corre E."/>
            <person name="Pelletier E."/>
            <person name="Niang G."/>
            <person name="Scheremetjew M."/>
            <person name="Finn R."/>
            <person name="Kale V."/>
            <person name="Holt S."/>
            <person name="Cochrane G."/>
            <person name="Meng A."/>
            <person name="Brown T."/>
            <person name="Cohen L."/>
        </authorList>
    </citation>
    <scope>NUCLEOTIDE SEQUENCE</scope>
    <source>
        <strain evidence="1">Isolate 1302-5</strain>
    </source>
</reference>